<evidence type="ECO:0000256" key="3">
    <source>
        <dbReference type="ARBA" id="ARBA00022692"/>
    </source>
</evidence>
<keyword evidence="5 7" id="KW-0472">Membrane</keyword>
<keyword evidence="2" id="KW-1003">Cell membrane</keyword>
<dbReference type="GO" id="GO:0005886">
    <property type="term" value="C:plasma membrane"/>
    <property type="evidence" value="ECO:0007669"/>
    <property type="project" value="UniProtKB-SubCell"/>
</dbReference>
<dbReference type="PANTHER" id="PTHR34187">
    <property type="entry name" value="FGR18P"/>
    <property type="match status" value="1"/>
</dbReference>
<evidence type="ECO:0000256" key="5">
    <source>
        <dbReference type="ARBA" id="ARBA00023136"/>
    </source>
</evidence>
<dbReference type="Pfam" id="PF02656">
    <property type="entry name" value="DUF202"/>
    <property type="match status" value="1"/>
</dbReference>
<dbReference type="InterPro" id="IPR003807">
    <property type="entry name" value="DUF202"/>
</dbReference>
<feature type="transmembrane region" description="Helical" evidence="7">
    <location>
        <begin position="198"/>
        <end position="220"/>
    </location>
</feature>
<comment type="caution">
    <text evidence="9">The sequence shown here is derived from an EMBL/GenBank/DDBJ whole genome shotgun (WGS) entry which is preliminary data.</text>
</comment>
<dbReference type="InParanoid" id="A0A286UVA0"/>
<dbReference type="Proteomes" id="UP000217199">
    <property type="component" value="Unassembled WGS sequence"/>
</dbReference>
<proteinExistence type="predicted"/>
<evidence type="ECO:0000313" key="10">
    <source>
        <dbReference type="Proteomes" id="UP000217199"/>
    </source>
</evidence>
<dbReference type="EMBL" id="NBII01000001">
    <property type="protein sequence ID" value="PAV23432.1"/>
    <property type="molecule type" value="Genomic_DNA"/>
</dbReference>
<evidence type="ECO:0000256" key="6">
    <source>
        <dbReference type="SAM" id="MobiDB-lite"/>
    </source>
</evidence>
<dbReference type="PANTHER" id="PTHR34187:SF2">
    <property type="entry name" value="DUF202 DOMAIN-CONTAINING PROTEIN"/>
    <property type="match status" value="1"/>
</dbReference>
<feature type="domain" description="DUF202" evidence="8">
    <location>
        <begin position="151"/>
        <end position="223"/>
    </location>
</feature>
<keyword evidence="4 7" id="KW-1133">Transmembrane helix</keyword>
<evidence type="ECO:0000256" key="2">
    <source>
        <dbReference type="ARBA" id="ARBA00022475"/>
    </source>
</evidence>
<sequence>MRSSSSSSGIVEHVHSSGSPSLNVPNSNIAYGACNTTPSNNTGRMNIGVGYSNNPESESSHSRSHSHSRPPSPRGVSLINSFTDAPQEEAGECTQKPSEDTSLQGRHLRQQVQQQQTTNTSSEESFLSSCLKRLESLNPSLVLENNGSVARDHLAAERTFLAYVRTSLVCATMGVTLVQLLSLSSHSMPSRLQSMGQYIGAMIELIGIIITIIAVIRYFAMQRSLIEGKYKPAGVIIWALSFLMGSIMLIIFGILIGIAISQ</sequence>
<feature type="transmembrane region" description="Helical" evidence="7">
    <location>
        <begin position="160"/>
        <end position="178"/>
    </location>
</feature>
<evidence type="ECO:0000256" key="1">
    <source>
        <dbReference type="ARBA" id="ARBA00004651"/>
    </source>
</evidence>
<name>A0A286UVA0_9AGAM</name>
<evidence type="ECO:0000259" key="8">
    <source>
        <dbReference type="Pfam" id="PF02656"/>
    </source>
</evidence>
<protein>
    <recommendedName>
        <fullName evidence="8">DUF202 domain-containing protein</fullName>
    </recommendedName>
</protein>
<organism evidence="9 10">
    <name type="scientific">Pyrrhoderma noxium</name>
    <dbReference type="NCBI Taxonomy" id="2282107"/>
    <lineage>
        <taxon>Eukaryota</taxon>
        <taxon>Fungi</taxon>
        <taxon>Dikarya</taxon>
        <taxon>Basidiomycota</taxon>
        <taxon>Agaricomycotina</taxon>
        <taxon>Agaricomycetes</taxon>
        <taxon>Hymenochaetales</taxon>
        <taxon>Hymenochaetaceae</taxon>
        <taxon>Pyrrhoderma</taxon>
    </lineage>
</organism>
<keyword evidence="3 7" id="KW-0812">Transmembrane</keyword>
<feature type="compositionally biased region" description="Polar residues" evidence="6">
    <location>
        <begin position="20"/>
        <end position="44"/>
    </location>
</feature>
<gene>
    <name evidence="9" type="ORF">PNOK_0050000</name>
</gene>
<dbReference type="AlphaFoldDB" id="A0A286UVA0"/>
<evidence type="ECO:0000256" key="4">
    <source>
        <dbReference type="ARBA" id="ARBA00022989"/>
    </source>
</evidence>
<evidence type="ECO:0000313" key="9">
    <source>
        <dbReference type="EMBL" id="PAV23432.1"/>
    </source>
</evidence>
<keyword evidence="10" id="KW-1185">Reference proteome</keyword>
<dbReference type="InterPro" id="IPR052053">
    <property type="entry name" value="IM_YidH-like"/>
</dbReference>
<reference evidence="9 10" key="1">
    <citation type="journal article" date="2017" name="Mol. Ecol.">
        <title>Comparative and population genomic landscape of Phellinus noxius: A hypervariable fungus causing root rot in trees.</title>
        <authorList>
            <person name="Chung C.L."/>
            <person name="Lee T.J."/>
            <person name="Akiba M."/>
            <person name="Lee H.H."/>
            <person name="Kuo T.H."/>
            <person name="Liu D."/>
            <person name="Ke H.M."/>
            <person name="Yokoi T."/>
            <person name="Roa M.B."/>
            <person name="Lu M.J."/>
            <person name="Chang Y.Y."/>
            <person name="Ann P.J."/>
            <person name="Tsai J.N."/>
            <person name="Chen C.Y."/>
            <person name="Tzean S.S."/>
            <person name="Ota Y."/>
            <person name="Hattori T."/>
            <person name="Sahashi N."/>
            <person name="Liou R.F."/>
            <person name="Kikuchi T."/>
            <person name="Tsai I.J."/>
        </authorList>
    </citation>
    <scope>NUCLEOTIDE SEQUENCE [LARGE SCALE GENOMIC DNA]</scope>
    <source>
        <strain evidence="9 10">FFPRI411160</strain>
    </source>
</reference>
<feature type="region of interest" description="Disordered" evidence="6">
    <location>
        <begin position="1"/>
        <end position="122"/>
    </location>
</feature>
<dbReference type="OrthoDB" id="199599at2759"/>
<feature type="compositionally biased region" description="Low complexity" evidence="6">
    <location>
        <begin position="1"/>
        <end position="19"/>
    </location>
</feature>
<feature type="transmembrane region" description="Helical" evidence="7">
    <location>
        <begin position="232"/>
        <end position="260"/>
    </location>
</feature>
<accession>A0A286UVA0</accession>
<comment type="subcellular location">
    <subcellularLocation>
        <location evidence="1">Cell membrane</location>
        <topology evidence="1">Multi-pass membrane protein</topology>
    </subcellularLocation>
</comment>
<evidence type="ECO:0000256" key="7">
    <source>
        <dbReference type="SAM" id="Phobius"/>
    </source>
</evidence>